<keyword evidence="4 6" id="KW-1133">Transmembrane helix</keyword>
<evidence type="ECO:0000313" key="7">
    <source>
        <dbReference type="EMBL" id="KZM24713.1"/>
    </source>
</evidence>
<keyword evidence="3 6" id="KW-0812">Transmembrane</keyword>
<feature type="transmembrane region" description="Helical" evidence="6">
    <location>
        <begin position="394"/>
        <end position="412"/>
    </location>
</feature>
<sequence>MEITDDTDKKPRTDHVDDVVPAPTMQSKLTVPPLVAAMSQEHRMEAEAKLRKKIDTRLLPMINLMYIMNYLDWNNVAAVRLAGLQDELNLSSVQYQTHGHAAAIESVPELDRKASSLSANLHDRLGHYQWADWCLPELRWPGCISLLPRIHRSSVFPWLPASPFVVVYTQGTWSANGGVYSGSLISGAFGGLITAGVTSNMDGIHGLRAWRCVFVLEGIITVIIGFSAFFVTPNFPRMAKWLSEAKRQLAVYSLQEDIGEDDWTSAEQQMLFHGLKLALMAFCVQFFSFYVKTLGYDIVHTLLLTAPPHVLAVVTTFLNAWHADKTGEQFWHIVLPLYVGVFSFILATATHRTGPRYAAMMLALPGVYTGYVYAQPKSGAQPDLTIALSVDSATARLAIIMTNVMIIVLGRLNKKLEKGEHVEGAINAVPSEAQERGFRFLV</sequence>
<dbReference type="GO" id="GO:0016020">
    <property type="term" value="C:membrane"/>
    <property type="evidence" value="ECO:0007669"/>
    <property type="project" value="UniProtKB-SubCell"/>
</dbReference>
<comment type="subcellular location">
    <subcellularLocation>
        <location evidence="1">Membrane</location>
        <topology evidence="1">Multi-pass membrane protein</topology>
    </subcellularLocation>
</comment>
<dbReference type="AlphaFoldDB" id="A0A163G6X4"/>
<feature type="transmembrane region" description="Helical" evidence="6">
    <location>
        <begin position="330"/>
        <end position="350"/>
    </location>
</feature>
<evidence type="ECO:0000256" key="6">
    <source>
        <dbReference type="SAM" id="Phobius"/>
    </source>
</evidence>
<keyword evidence="5 6" id="KW-0472">Membrane</keyword>
<keyword evidence="2" id="KW-0813">Transport</keyword>
<dbReference type="InterPro" id="IPR036259">
    <property type="entry name" value="MFS_trans_sf"/>
</dbReference>
<dbReference type="GO" id="GO:0022857">
    <property type="term" value="F:transmembrane transporter activity"/>
    <property type="evidence" value="ECO:0007669"/>
    <property type="project" value="TreeGrafter"/>
</dbReference>
<protein>
    <submittedName>
        <fullName evidence="7">Transmembrane transport</fullName>
    </submittedName>
</protein>
<evidence type="ECO:0000256" key="4">
    <source>
        <dbReference type="ARBA" id="ARBA00022989"/>
    </source>
</evidence>
<feature type="transmembrane region" description="Helical" evidence="6">
    <location>
        <begin position="270"/>
        <end position="291"/>
    </location>
</feature>
<proteinExistence type="predicted"/>
<feature type="transmembrane region" description="Helical" evidence="6">
    <location>
        <begin position="357"/>
        <end position="374"/>
    </location>
</feature>
<dbReference type="PANTHER" id="PTHR43791:SF92">
    <property type="entry name" value="AGL026WP"/>
    <property type="match status" value="1"/>
</dbReference>
<name>A0A163G6X4_DIDRA</name>
<organism evidence="7 8">
    <name type="scientific">Didymella rabiei</name>
    <name type="common">Chickpea ascochyta blight fungus</name>
    <name type="synonym">Mycosphaerella rabiei</name>
    <dbReference type="NCBI Taxonomy" id="5454"/>
    <lineage>
        <taxon>Eukaryota</taxon>
        <taxon>Fungi</taxon>
        <taxon>Dikarya</taxon>
        <taxon>Ascomycota</taxon>
        <taxon>Pezizomycotina</taxon>
        <taxon>Dothideomycetes</taxon>
        <taxon>Pleosporomycetidae</taxon>
        <taxon>Pleosporales</taxon>
        <taxon>Pleosporineae</taxon>
        <taxon>Didymellaceae</taxon>
        <taxon>Ascochyta</taxon>
    </lineage>
</organism>
<reference evidence="7 8" key="1">
    <citation type="journal article" date="2016" name="Sci. Rep.">
        <title>Draft genome sequencing and secretome analysis of fungal phytopathogen Ascochyta rabiei provides insight into the necrotrophic effector repertoire.</title>
        <authorList>
            <person name="Verma S."/>
            <person name="Gazara R.K."/>
            <person name="Nizam S."/>
            <person name="Parween S."/>
            <person name="Chattopadhyay D."/>
            <person name="Verma P.K."/>
        </authorList>
    </citation>
    <scope>NUCLEOTIDE SEQUENCE [LARGE SCALE GENOMIC DNA]</scope>
    <source>
        <strain evidence="7 8">ArDII</strain>
    </source>
</reference>
<evidence type="ECO:0000256" key="5">
    <source>
        <dbReference type="ARBA" id="ARBA00023136"/>
    </source>
</evidence>
<dbReference type="Gene3D" id="1.20.1250.20">
    <property type="entry name" value="MFS general substrate transporter like domains"/>
    <property type="match status" value="1"/>
</dbReference>
<feature type="transmembrane region" description="Helical" evidence="6">
    <location>
        <begin position="209"/>
        <end position="231"/>
    </location>
</feature>
<evidence type="ECO:0000256" key="3">
    <source>
        <dbReference type="ARBA" id="ARBA00022692"/>
    </source>
</evidence>
<comment type="caution">
    <text evidence="7">The sequence shown here is derived from an EMBL/GenBank/DDBJ whole genome shotgun (WGS) entry which is preliminary data.</text>
</comment>
<evidence type="ECO:0000313" key="8">
    <source>
        <dbReference type="Proteomes" id="UP000076837"/>
    </source>
</evidence>
<feature type="transmembrane region" description="Helical" evidence="6">
    <location>
        <begin position="298"/>
        <end position="318"/>
    </location>
</feature>
<gene>
    <name evidence="7" type="ORF">ST47_g4188</name>
</gene>
<evidence type="ECO:0000256" key="1">
    <source>
        <dbReference type="ARBA" id="ARBA00004141"/>
    </source>
</evidence>
<evidence type="ECO:0000256" key="2">
    <source>
        <dbReference type="ARBA" id="ARBA00022448"/>
    </source>
</evidence>
<keyword evidence="8" id="KW-1185">Reference proteome</keyword>
<dbReference type="EMBL" id="JYNV01000154">
    <property type="protein sequence ID" value="KZM24713.1"/>
    <property type="molecule type" value="Genomic_DNA"/>
</dbReference>
<dbReference type="SUPFAM" id="SSF103473">
    <property type="entry name" value="MFS general substrate transporter"/>
    <property type="match status" value="1"/>
</dbReference>
<dbReference type="PANTHER" id="PTHR43791">
    <property type="entry name" value="PERMEASE-RELATED"/>
    <property type="match status" value="1"/>
</dbReference>
<accession>A0A163G6X4</accession>
<dbReference type="Proteomes" id="UP000076837">
    <property type="component" value="Unassembled WGS sequence"/>
</dbReference>